<proteinExistence type="predicted"/>
<dbReference type="Proteomes" id="UP000194151">
    <property type="component" value="Chromosome"/>
</dbReference>
<dbReference type="KEGG" id="bgv:CAL12_09710"/>
<name>A0A1W6YJ82_9BORD</name>
<reference evidence="1 2" key="1">
    <citation type="submission" date="2017-05" db="EMBL/GenBank/DDBJ databases">
        <title>Complete and WGS of Bordetella genogroups.</title>
        <authorList>
            <person name="Spilker T."/>
            <person name="LiPuma J."/>
        </authorList>
    </citation>
    <scope>NUCLEOTIDE SEQUENCE [LARGE SCALE GENOMIC DNA]</scope>
    <source>
        <strain evidence="1 2">AU19157</strain>
    </source>
</reference>
<evidence type="ECO:0000313" key="2">
    <source>
        <dbReference type="Proteomes" id="UP000194151"/>
    </source>
</evidence>
<accession>A0A1W6YJ82</accession>
<dbReference type="OrthoDB" id="8637000at2"/>
<organism evidence="1 2">
    <name type="scientific">Bordetella genomosp. 8</name>
    <dbReference type="NCBI Taxonomy" id="1416806"/>
    <lineage>
        <taxon>Bacteria</taxon>
        <taxon>Pseudomonadati</taxon>
        <taxon>Pseudomonadota</taxon>
        <taxon>Betaproteobacteria</taxon>
        <taxon>Burkholderiales</taxon>
        <taxon>Alcaligenaceae</taxon>
        <taxon>Bordetella</taxon>
    </lineage>
</organism>
<dbReference type="EMBL" id="CP021108">
    <property type="protein sequence ID" value="ARP81091.1"/>
    <property type="molecule type" value="Genomic_DNA"/>
</dbReference>
<keyword evidence="2" id="KW-1185">Reference proteome</keyword>
<protein>
    <submittedName>
        <fullName evidence="1">Uncharacterized protein</fullName>
    </submittedName>
</protein>
<dbReference type="AlphaFoldDB" id="A0A1W6YJ82"/>
<gene>
    <name evidence="1" type="ORF">CAL12_09710</name>
</gene>
<evidence type="ECO:0000313" key="1">
    <source>
        <dbReference type="EMBL" id="ARP81091.1"/>
    </source>
</evidence>
<sequence>MGTREIDGWTVHSGAFQSGDVPAIADVTTLKEGSPDSGRFFRVVTDQTFTHLGDAKNAADVVVDRIESVDESGVPYPLTY</sequence>
<dbReference type="RefSeq" id="WP_086064297.1">
    <property type="nucleotide sequence ID" value="NZ_CP021108.1"/>
</dbReference>